<accession>A0A0B2UW28</accession>
<organism evidence="2 3">
    <name type="scientific">Toxocara canis</name>
    <name type="common">Canine roundworm</name>
    <dbReference type="NCBI Taxonomy" id="6265"/>
    <lineage>
        <taxon>Eukaryota</taxon>
        <taxon>Metazoa</taxon>
        <taxon>Ecdysozoa</taxon>
        <taxon>Nematoda</taxon>
        <taxon>Chromadorea</taxon>
        <taxon>Rhabditida</taxon>
        <taxon>Spirurina</taxon>
        <taxon>Ascaridomorpha</taxon>
        <taxon>Ascaridoidea</taxon>
        <taxon>Toxocaridae</taxon>
        <taxon>Toxocara</taxon>
    </lineage>
</organism>
<proteinExistence type="predicted"/>
<evidence type="ECO:0000313" key="3">
    <source>
        <dbReference type="Proteomes" id="UP000031036"/>
    </source>
</evidence>
<keyword evidence="3" id="KW-1185">Reference proteome</keyword>
<feature type="non-terminal residue" evidence="2">
    <location>
        <position position="132"/>
    </location>
</feature>
<gene>
    <name evidence="2" type="ORF">Tcan_01202</name>
</gene>
<protein>
    <submittedName>
        <fullName evidence="2">Uncharacterized protein</fullName>
    </submittedName>
</protein>
<dbReference type="AlphaFoldDB" id="A0A0B2UW28"/>
<dbReference type="EMBL" id="JPKZ01003130">
    <property type="protein sequence ID" value="KHN73282.1"/>
    <property type="molecule type" value="Genomic_DNA"/>
</dbReference>
<evidence type="ECO:0000256" key="1">
    <source>
        <dbReference type="SAM" id="MobiDB-lite"/>
    </source>
</evidence>
<evidence type="ECO:0000313" key="2">
    <source>
        <dbReference type="EMBL" id="KHN73282.1"/>
    </source>
</evidence>
<reference evidence="2 3" key="1">
    <citation type="submission" date="2014-11" db="EMBL/GenBank/DDBJ databases">
        <title>Genetic blueprint of the zoonotic pathogen Toxocara canis.</title>
        <authorList>
            <person name="Zhu X.-Q."/>
            <person name="Korhonen P.K."/>
            <person name="Cai H."/>
            <person name="Young N.D."/>
            <person name="Nejsum P."/>
            <person name="von Samson-Himmelstjerna G."/>
            <person name="Boag P.R."/>
            <person name="Tan P."/>
            <person name="Li Q."/>
            <person name="Min J."/>
            <person name="Yang Y."/>
            <person name="Wang X."/>
            <person name="Fang X."/>
            <person name="Hall R.S."/>
            <person name="Hofmann A."/>
            <person name="Sternberg P.W."/>
            <person name="Jex A.R."/>
            <person name="Gasser R.B."/>
        </authorList>
    </citation>
    <scope>NUCLEOTIDE SEQUENCE [LARGE SCALE GENOMIC DNA]</scope>
    <source>
        <strain evidence="2">PN_DK_2014</strain>
    </source>
</reference>
<comment type="caution">
    <text evidence="2">The sequence shown here is derived from an EMBL/GenBank/DDBJ whole genome shotgun (WGS) entry which is preliminary data.</text>
</comment>
<name>A0A0B2UW28_TOXCA</name>
<dbReference type="Proteomes" id="UP000031036">
    <property type="component" value="Unassembled WGS sequence"/>
</dbReference>
<feature type="region of interest" description="Disordered" evidence="1">
    <location>
        <begin position="107"/>
        <end position="132"/>
    </location>
</feature>
<sequence length="132" mass="15159">MLHFYQFFCRPDVLCFCSAAVLCFSLLLRCRSFRTLFSFFLQTKHPLRYVSLQALGISGRNLHKSGVARYIKEIDMCFCIIHGYGSSIGEVMMTTDTPLDATRLQLNRNSNRKRPRVSPKAPNYPHDSTQST</sequence>